<keyword evidence="2" id="KW-1185">Reference proteome</keyword>
<name>A0A1M7KTA0_9FLAO</name>
<proteinExistence type="predicted"/>
<dbReference type="PANTHER" id="PTHR32305:SF15">
    <property type="entry name" value="PROTEIN RHSA-RELATED"/>
    <property type="match status" value="1"/>
</dbReference>
<dbReference type="Gene3D" id="2.180.10.10">
    <property type="entry name" value="RHS repeat-associated core"/>
    <property type="match status" value="1"/>
</dbReference>
<dbReference type="RefSeq" id="WP_083547377.1">
    <property type="nucleotide sequence ID" value="NZ_FRAV01000072.1"/>
</dbReference>
<protein>
    <submittedName>
        <fullName evidence="1">RHS repeat-associated core domain-containing protein</fullName>
    </submittedName>
</protein>
<gene>
    <name evidence="1" type="ORF">SAMN05444267_10727</name>
</gene>
<dbReference type="PANTHER" id="PTHR32305">
    <property type="match status" value="1"/>
</dbReference>
<reference evidence="2" key="1">
    <citation type="submission" date="2016-11" db="EMBL/GenBank/DDBJ databases">
        <authorList>
            <person name="Varghese N."/>
            <person name="Submissions S."/>
        </authorList>
    </citation>
    <scope>NUCLEOTIDE SEQUENCE [LARGE SCALE GENOMIC DNA]</scope>
    <source>
        <strain evidence="2">DSM 26899</strain>
    </source>
</reference>
<dbReference type="InterPro" id="IPR050708">
    <property type="entry name" value="T6SS_VgrG/RHS"/>
</dbReference>
<dbReference type="OrthoDB" id="2972467at2"/>
<dbReference type="Proteomes" id="UP000184364">
    <property type="component" value="Unassembled WGS sequence"/>
</dbReference>
<dbReference type="STRING" id="1302687.SAMN05444267_10727"/>
<dbReference type="InterPro" id="IPR022385">
    <property type="entry name" value="Rhs_assc_core"/>
</dbReference>
<dbReference type="AlphaFoldDB" id="A0A1M7KTA0"/>
<accession>A0A1M7KTA0</accession>
<evidence type="ECO:0000313" key="1">
    <source>
        <dbReference type="EMBL" id="SHM68686.1"/>
    </source>
</evidence>
<dbReference type="EMBL" id="FRAV01000072">
    <property type="protein sequence ID" value="SHM68686.1"/>
    <property type="molecule type" value="Genomic_DNA"/>
</dbReference>
<organism evidence="1 2">
    <name type="scientific">Chryseobacterium polytrichastri</name>
    <dbReference type="NCBI Taxonomy" id="1302687"/>
    <lineage>
        <taxon>Bacteria</taxon>
        <taxon>Pseudomonadati</taxon>
        <taxon>Bacteroidota</taxon>
        <taxon>Flavobacteriia</taxon>
        <taxon>Flavobacteriales</taxon>
        <taxon>Weeksellaceae</taxon>
        <taxon>Chryseobacterium group</taxon>
        <taxon>Chryseobacterium</taxon>
    </lineage>
</organism>
<evidence type="ECO:0000313" key="2">
    <source>
        <dbReference type="Proteomes" id="UP000184364"/>
    </source>
</evidence>
<sequence length="181" mass="20106">MLYNYKYNSKELQETGQYDYGARMYMSDIGRWGVIDVMAEKYRRHSPYNYAVNNPIMFIDPDGNETVYSGEAAQRAFTAYKATMSTSSESSGSNYFTGLSFNGFSDPPNKGFWERAGNFFMDLFGGKKSTNKSTVKGTVIDIAFIPEGVEAALTWEQATASLGILSKGLWGLPLMLNGDCS</sequence>
<dbReference type="NCBIfam" id="TIGR03696">
    <property type="entry name" value="Rhs_assc_core"/>
    <property type="match status" value="1"/>
</dbReference>